<organism evidence="1 2">
    <name type="scientific">Nematocida parisii (strain ERTm3)</name>
    <name type="common">Nematode killer fungus</name>
    <dbReference type="NCBI Taxonomy" id="935791"/>
    <lineage>
        <taxon>Eukaryota</taxon>
        <taxon>Fungi</taxon>
        <taxon>Fungi incertae sedis</taxon>
        <taxon>Microsporidia</taxon>
        <taxon>Nematocida</taxon>
    </lineage>
</organism>
<protein>
    <submittedName>
        <fullName evidence="1">Uncharacterized protein</fullName>
    </submittedName>
</protein>
<dbReference type="Proteomes" id="UP000002872">
    <property type="component" value="Unassembled WGS sequence"/>
</dbReference>
<dbReference type="VEuPathDB" id="MicrosporidiaDB:NEQG_00692"/>
<dbReference type="HOGENOM" id="CLU_3014695_0_0_1"/>
<gene>
    <name evidence="1" type="ORF">NEQG_00692</name>
</gene>
<accession>I3EI26</accession>
<proteinExistence type="predicted"/>
<dbReference type="EMBL" id="GL870877">
    <property type="protein sequence ID" value="EIJ88873.1"/>
    <property type="molecule type" value="Genomic_DNA"/>
</dbReference>
<sequence length="56" mass="6129">MALMPKIFVYFAFVSFSIYQASKNTRKPSQLPLSANSVSSYALNTGGVVYPINTAH</sequence>
<dbReference type="InParanoid" id="I3EI26"/>
<reference evidence="1" key="1">
    <citation type="submission" date="2011-01" db="EMBL/GenBank/DDBJ databases">
        <title>The Genome Sequence of Nematocida parisii strain ERTm3.</title>
        <authorList>
            <consortium name="The Broad Institute Genome Sequencing Platform"/>
            <consortium name="The Broad Institute Genome Sequencing Center for Infectious Disease"/>
            <person name="Cuomo C."/>
            <person name="Troemel E."/>
            <person name="Young S.K."/>
            <person name="Zeng Q."/>
            <person name="Gargeya S."/>
            <person name="Fitzgerald M."/>
            <person name="Haas B."/>
            <person name="Abouelleil A."/>
            <person name="Alvarado L."/>
            <person name="Arachchi H.M."/>
            <person name="Berlin A."/>
            <person name="Chapman S.B."/>
            <person name="Gearin G."/>
            <person name="Goldberg J."/>
            <person name="Griggs A."/>
            <person name="Gujja S."/>
            <person name="Hansen M."/>
            <person name="Heiman D."/>
            <person name="Howarth C."/>
            <person name="Larimer J."/>
            <person name="Lui A."/>
            <person name="MacDonald P.J.P."/>
            <person name="McCowen C."/>
            <person name="Montmayeur A."/>
            <person name="Murphy C."/>
            <person name="Neiman D."/>
            <person name="Pearson M."/>
            <person name="Priest M."/>
            <person name="Roberts A."/>
            <person name="Saif S."/>
            <person name="Shea T."/>
            <person name="Sisk P."/>
            <person name="Stolte C."/>
            <person name="Sykes S."/>
            <person name="Wortman J."/>
            <person name="Nusbaum C."/>
            <person name="Birren B."/>
        </authorList>
    </citation>
    <scope>NUCLEOTIDE SEQUENCE</scope>
    <source>
        <strain evidence="1">ERTm3</strain>
    </source>
</reference>
<dbReference type="AlphaFoldDB" id="I3EI26"/>
<evidence type="ECO:0000313" key="2">
    <source>
        <dbReference type="Proteomes" id="UP000002872"/>
    </source>
</evidence>
<evidence type="ECO:0000313" key="1">
    <source>
        <dbReference type="EMBL" id="EIJ88873.1"/>
    </source>
</evidence>
<keyword evidence="2" id="KW-1185">Reference proteome</keyword>
<name>I3EI26_NEMP3</name>